<evidence type="ECO:0000256" key="1">
    <source>
        <dbReference type="ARBA" id="ARBA00005290"/>
    </source>
</evidence>
<comment type="similarity">
    <text evidence="1">Belongs to the GPN-loop GTPase family.</text>
</comment>
<evidence type="ECO:0000259" key="5">
    <source>
        <dbReference type="SMART" id="SM00382"/>
    </source>
</evidence>
<feature type="domain" description="AAA+ ATPase" evidence="5">
    <location>
        <begin position="5"/>
        <end position="165"/>
    </location>
</feature>
<dbReference type="Gene3D" id="3.40.50.300">
    <property type="entry name" value="P-loop containing nucleotide triphosphate hydrolases"/>
    <property type="match status" value="1"/>
</dbReference>
<keyword evidence="2" id="KW-0547">Nucleotide-binding</keyword>
<evidence type="ECO:0000256" key="3">
    <source>
        <dbReference type="ARBA" id="ARBA00022801"/>
    </source>
</evidence>
<protein>
    <recommendedName>
        <fullName evidence="5">AAA+ ATPase domain-containing protein</fullName>
    </recommendedName>
</protein>
<evidence type="ECO:0000256" key="2">
    <source>
        <dbReference type="ARBA" id="ARBA00022741"/>
    </source>
</evidence>
<organism evidence="6">
    <name type="scientific">Candidatus Methanomethylicus mesodigestus</name>
    <dbReference type="NCBI Taxonomy" id="1867258"/>
    <lineage>
        <taxon>Archaea</taxon>
        <taxon>Thermoproteota</taxon>
        <taxon>Methanosuratincolia</taxon>
        <taxon>Candidatus Methanomethylicales</taxon>
        <taxon>Candidatus Methanomethylicaceae</taxon>
        <taxon>Candidatus Methanomethylicus</taxon>
    </lineage>
</organism>
<dbReference type="AlphaFoldDB" id="A0A7C3FCX6"/>
<evidence type="ECO:0000313" key="6">
    <source>
        <dbReference type="EMBL" id="HFK20701.1"/>
    </source>
</evidence>
<comment type="caution">
    <text evidence="6">The sequence shown here is derived from an EMBL/GenBank/DDBJ whole genome shotgun (WGS) entry which is preliminary data.</text>
</comment>
<dbReference type="PANTHER" id="PTHR21231:SF8">
    <property type="entry name" value="GPN-LOOP GTPASE 1"/>
    <property type="match status" value="1"/>
</dbReference>
<gene>
    <name evidence="6" type="ORF">ENS19_05390</name>
</gene>
<keyword evidence="3" id="KW-0378">Hydrolase</keyword>
<dbReference type="InterPro" id="IPR003593">
    <property type="entry name" value="AAA+_ATPase"/>
</dbReference>
<accession>A0A7C3FCX6</accession>
<dbReference type="InterPro" id="IPR027417">
    <property type="entry name" value="P-loop_NTPase"/>
</dbReference>
<evidence type="ECO:0000256" key="4">
    <source>
        <dbReference type="ARBA" id="ARBA00023134"/>
    </source>
</evidence>
<dbReference type="GO" id="GO:0005525">
    <property type="term" value="F:GTP binding"/>
    <property type="evidence" value="ECO:0007669"/>
    <property type="project" value="UniProtKB-KW"/>
</dbReference>
<reference evidence="6" key="1">
    <citation type="journal article" date="2020" name="mSystems">
        <title>Genome- and Community-Level Interaction Insights into Carbon Utilization and Element Cycling Functions of Hydrothermarchaeota in Hydrothermal Sediment.</title>
        <authorList>
            <person name="Zhou Z."/>
            <person name="Liu Y."/>
            <person name="Xu W."/>
            <person name="Pan J."/>
            <person name="Luo Z.H."/>
            <person name="Li M."/>
        </authorList>
    </citation>
    <scope>NUCLEOTIDE SEQUENCE [LARGE SCALE GENOMIC DNA]</scope>
    <source>
        <strain evidence="6">SpSt-468</strain>
    </source>
</reference>
<dbReference type="SUPFAM" id="SSF52540">
    <property type="entry name" value="P-loop containing nucleoside triphosphate hydrolases"/>
    <property type="match status" value="1"/>
</dbReference>
<proteinExistence type="inferred from homology"/>
<dbReference type="PANTHER" id="PTHR21231">
    <property type="entry name" value="XPA-BINDING PROTEIN 1-RELATED"/>
    <property type="match status" value="1"/>
</dbReference>
<dbReference type="InterPro" id="IPR004130">
    <property type="entry name" value="Gpn"/>
</dbReference>
<dbReference type="EMBL" id="DSTX01000010">
    <property type="protein sequence ID" value="HFK20701.1"/>
    <property type="molecule type" value="Genomic_DNA"/>
</dbReference>
<name>A0A7C3FCX6_9CREN</name>
<keyword evidence="4" id="KW-0342">GTP-binding</keyword>
<sequence length="248" mass="27174">MWGSGLITLLVMGPAGSGKTSFSHSFGKWLEGENYSVCYVNLDPGAELLPFIPSFDVREIVTTRAMMERGGLGPNGALIKAAEIIEENIGQILRKIKSFKADYVIVDTPGQMEIFLFRKLGSIFCDGIEGRKACVFIMDPSSLPKKSDVIALKLLNLVIELRLGVPSLELINKIDLFGNRERAAFLEPLKYRQPEEGLRGELASSILETVSKLEKKKRAVLISAITGEGFRVVLSSLGELFCSCGDLT</sequence>
<dbReference type="SMART" id="SM00382">
    <property type="entry name" value="AAA"/>
    <property type="match status" value="1"/>
</dbReference>
<dbReference type="Pfam" id="PF03029">
    <property type="entry name" value="ATP_bind_1"/>
    <property type="match status" value="1"/>
</dbReference>
<dbReference type="GO" id="GO:0003924">
    <property type="term" value="F:GTPase activity"/>
    <property type="evidence" value="ECO:0007669"/>
    <property type="project" value="TreeGrafter"/>
</dbReference>